<keyword evidence="2" id="KW-0012">Acyltransferase</keyword>
<dbReference type="InterPro" id="IPR000182">
    <property type="entry name" value="GNAT_dom"/>
</dbReference>
<dbReference type="RefSeq" id="WP_151535736.1">
    <property type="nucleotide sequence ID" value="NZ_WBOS01000007.1"/>
</dbReference>
<feature type="domain" description="N-acetyltransferase" evidence="3">
    <location>
        <begin position="3"/>
        <end position="162"/>
    </location>
</feature>
<organism evidence="4 5">
    <name type="scientific">Cytobacillus depressus</name>
    <dbReference type="NCBI Taxonomy" id="1602942"/>
    <lineage>
        <taxon>Bacteria</taxon>
        <taxon>Bacillati</taxon>
        <taxon>Bacillota</taxon>
        <taxon>Bacilli</taxon>
        <taxon>Bacillales</taxon>
        <taxon>Bacillaceae</taxon>
        <taxon>Cytobacillus</taxon>
    </lineage>
</organism>
<protein>
    <submittedName>
        <fullName evidence="4">GNAT family N-acetyltransferase</fullName>
    </submittedName>
</protein>
<dbReference type="SUPFAM" id="SSF55729">
    <property type="entry name" value="Acyl-CoA N-acyltransferases (Nat)"/>
    <property type="match status" value="1"/>
</dbReference>
<dbReference type="InterPro" id="IPR016181">
    <property type="entry name" value="Acyl_CoA_acyltransferase"/>
</dbReference>
<sequence>MDYSIRSATIDDFGHIQNVAKTSWHYTYEGIIPRDIQDNFLQTAYNDEMMRRRIERSHLFVGETDGKIVGFANFSSVNDQGEIELGAIYLFPEYQGKGIGTALLQEGINTIQGIREVYINVEKENLTGRNFYEAKGFEVVSEFDDHFEGHLLKTVRMVLKVAGKIKLI</sequence>
<evidence type="ECO:0000256" key="1">
    <source>
        <dbReference type="ARBA" id="ARBA00022679"/>
    </source>
</evidence>
<name>A0A6L3V4G0_9BACI</name>
<dbReference type="OrthoDB" id="794462at2"/>
<dbReference type="Proteomes" id="UP000481030">
    <property type="component" value="Unassembled WGS sequence"/>
</dbReference>
<dbReference type="CDD" id="cd04301">
    <property type="entry name" value="NAT_SF"/>
    <property type="match status" value="1"/>
</dbReference>
<dbReference type="Gene3D" id="3.40.630.30">
    <property type="match status" value="1"/>
</dbReference>
<gene>
    <name evidence="4" type="ORF">F7731_15755</name>
</gene>
<dbReference type="Pfam" id="PF00583">
    <property type="entry name" value="Acetyltransf_1"/>
    <property type="match status" value="1"/>
</dbReference>
<keyword evidence="1 4" id="KW-0808">Transferase</keyword>
<evidence type="ECO:0000313" key="4">
    <source>
        <dbReference type="EMBL" id="KAB2333312.1"/>
    </source>
</evidence>
<dbReference type="GO" id="GO:0016747">
    <property type="term" value="F:acyltransferase activity, transferring groups other than amino-acyl groups"/>
    <property type="evidence" value="ECO:0007669"/>
    <property type="project" value="InterPro"/>
</dbReference>
<evidence type="ECO:0000256" key="2">
    <source>
        <dbReference type="ARBA" id="ARBA00023315"/>
    </source>
</evidence>
<evidence type="ECO:0000313" key="5">
    <source>
        <dbReference type="Proteomes" id="UP000481030"/>
    </source>
</evidence>
<proteinExistence type="predicted"/>
<reference evidence="4 5" key="1">
    <citation type="journal article" date="2016" name="Antonie Van Leeuwenhoek">
        <title>Bacillus depressus sp. nov., isolated from soil of a sunflower field.</title>
        <authorList>
            <person name="Wei X."/>
            <person name="Xin D."/>
            <person name="Xin Y."/>
            <person name="Zhang H."/>
            <person name="Wang T."/>
            <person name="Zhang J."/>
        </authorList>
    </citation>
    <scope>NUCLEOTIDE SEQUENCE [LARGE SCALE GENOMIC DNA]</scope>
    <source>
        <strain evidence="4 5">BZ1</strain>
    </source>
</reference>
<accession>A0A6L3V4G0</accession>
<dbReference type="PROSITE" id="PS51186">
    <property type="entry name" value="GNAT"/>
    <property type="match status" value="1"/>
</dbReference>
<evidence type="ECO:0000259" key="3">
    <source>
        <dbReference type="PROSITE" id="PS51186"/>
    </source>
</evidence>
<keyword evidence="5" id="KW-1185">Reference proteome</keyword>
<dbReference type="EMBL" id="WBOS01000007">
    <property type="protein sequence ID" value="KAB2333312.1"/>
    <property type="molecule type" value="Genomic_DNA"/>
</dbReference>
<comment type="caution">
    <text evidence="4">The sequence shown here is derived from an EMBL/GenBank/DDBJ whole genome shotgun (WGS) entry which is preliminary data.</text>
</comment>
<dbReference type="PANTHER" id="PTHR43877">
    <property type="entry name" value="AMINOALKYLPHOSPHONATE N-ACETYLTRANSFERASE-RELATED-RELATED"/>
    <property type="match status" value="1"/>
</dbReference>
<dbReference type="InterPro" id="IPR050832">
    <property type="entry name" value="Bact_Acetyltransf"/>
</dbReference>
<dbReference type="AlphaFoldDB" id="A0A6L3V4G0"/>